<feature type="signal peptide" evidence="4">
    <location>
        <begin position="1"/>
        <end position="21"/>
    </location>
</feature>
<proteinExistence type="predicted"/>
<keyword evidence="4" id="KW-0732">Signal</keyword>
<dbReference type="eggNOG" id="COG4206">
    <property type="taxonomic scope" value="Bacteria"/>
</dbReference>
<dbReference type="GO" id="GO:0009279">
    <property type="term" value="C:cell outer membrane"/>
    <property type="evidence" value="ECO:0007669"/>
    <property type="project" value="UniProtKB-SubCell"/>
</dbReference>
<dbReference type="Gene3D" id="2.40.170.20">
    <property type="entry name" value="TonB-dependent receptor, beta-barrel domain"/>
    <property type="match status" value="1"/>
</dbReference>
<name>A0A1G7EAH0_9FLAO</name>
<evidence type="ECO:0000313" key="6">
    <source>
        <dbReference type="Proteomes" id="UP000182114"/>
    </source>
</evidence>
<keyword evidence="6" id="KW-1185">Reference proteome</keyword>
<reference evidence="6" key="1">
    <citation type="submission" date="2016-10" db="EMBL/GenBank/DDBJ databases">
        <authorList>
            <person name="Varghese N."/>
            <person name="Submissions S."/>
        </authorList>
    </citation>
    <scope>NUCLEOTIDE SEQUENCE [LARGE SCALE GENOMIC DNA]</scope>
    <source>
        <strain evidence="6">DSM 24729</strain>
    </source>
</reference>
<gene>
    <name evidence="5" type="ORF">SAMN04487992_102185</name>
</gene>
<evidence type="ECO:0000256" key="3">
    <source>
        <dbReference type="ARBA" id="ARBA00023237"/>
    </source>
</evidence>
<protein>
    <submittedName>
        <fullName evidence="5">TonB dependent receptor</fullName>
    </submittedName>
</protein>
<organism evidence="5 6">
    <name type="scientific">Cellulophaga baltica</name>
    <dbReference type="NCBI Taxonomy" id="76594"/>
    <lineage>
        <taxon>Bacteria</taxon>
        <taxon>Pseudomonadati</taxon>
        <taxon>Bacteroidota</taxon>
        <taxon>Flavobacteriia</taxon>
        <taxon>Flavobacteriales</taxon>
        <taxon>Flavobacteriaceae</taxon>
        <taxon>Cellulophaga</taxon>
    </lineage>
</organism>
<evidence type="ECO:0000313" key="5">
    <source>
        <dbReference type="EMBL" id="SDE60375.1"/>
    </source>
</evidence>
<dbReference type="RefSeq" id="WP_029448063.1">
    <property type="nucleotide sequence ID" value="NZ_FNBD01000002.1"/>
</dbReference>
<comment type="subcellular location">
    <subcellularLocation>
        <location evidence="1">Cell outer membrane</location>
    </subcellularLocation>
</comment>
<evidence type="ECO:0000256" key="2">
    <source>
        <dbReference type="ARBA" id="ARBA00023136"/>
    </source>
</evidence>
<evidence type="ECO:0000256" key="1">
    <source>
        <dbReference type="ARBA" id="ARBA00004442"/>
    </source>
</evidence>
<keyword evidence="2" id="KW-0472">Membrane</keyword>
<keyword evidence="5" id="KW-0675">Receptor</keyword>
<keyword evidence="3" id="KW-0998">Cell outer membrane</keyword>
<dbReference type="Proteomes" id="UP000182114">
    <property type="component" value="Unassembled WGS sequence"/>
</dbReference>
<dbReference type="AlphaFoldDB" id="A0A1G7EAH0"/>
<dbReference type="SUPFAM" id="SSF56935">
    <property type="entry name" value="Porins"/>
    <property type="match status" value="1"/>
</dbReference>
<accession>A0A1G7EAH0</accession>
<sequence>MHKFIKISTLLFLGVFQSITAQEKDKDSIGTETVTVVKAYKPTVSDAFKIKSVPQINDSIVLKKKPIVYSINSVPVASTFTPAKGKAATVDKVPPPILYNSYASLGFGTYDNVLADFYTSRTISRDERLDVGLTHHSSRGDLDSIALKNAFYDTKLVAAYSKGDSDLNWGANLGLQHQLYNWYGVPVGAYSDEIINGIDAKQNYFNAEISGYVNMDNAYLERGEALIRRFWDATKSGENRAMLKGVAQFPIGDENIRIKGKLDYLGGVFKNASLNSTVNTPEINYSLFQVGVGPSIEILRDDLTLNLGVNLVFGLDSENSDSNFYIYPDITASYRVLDETVIAYGGIQGELIQNSYYDYVESNPFVSPTLTVQPTDQKYNAYAGIKGQLLPSLSYNLKASYKTENKKPLYKWNPENTFRDDEKGYYYNNSFDVFYDDVKTLGIFAELNVDIKRNFSLGLNAEAYTYSTETDNPAWNLPKVTSSVFLDYQIDKQWYMGATLFYVGERQDLQASVVQNANPVDFPSTIVTLNSYWDTNAHVGYRFNEQLSVFVKANNIANSNYMRWANYPVQGFQLLAGATYKFDF</sequence>
<evidence type="ECO:0000256" key="4">
    <source>
        <dbReference type="SAM" id="SignalP"/>
    </source>
</evidence>
<dbReference type="EMBL" id="FNBD01000002">
    <property type="protein sequence ID" value="SDE60375.1"/>
    <property type="molecule type" value="Genomic_DNA"/>
</dbReference>
<feature type="chain" id="PRO_5010259717" evidence="4">
    <location>
        <begin position="22"/>
        <end position="584"/>
    </location>
</feature>
<dbReference type="InterPro" id="IPR036942">
    <property type="entry name" value="Beta-barrel_TonB_sf"/>
</dbReference>